<dbReference type="InterPro" id="IPR000600">
    <property type="entry name" value="ROK"/>
</dbReference>
<sequence>MISGSQEMIRDINRRLVLENIVNNGPISRAALAKVLHLTKATISNIVQELLDQKLVTEIGSGDTAMGRKPIMLAFPQDSGHALAVNIGVEQITLLTSDLKGQNCAVREYPFPQREPLLKYLIRILHSTIDSLPATTHGVVGISIAIYGVVYENTLLFTPYYKMPQPDLCSLLEEEFRIPVKAENEANLSVLGESAFHFNYQDMIMINVHDGIGMGILIEGHLYTGHNGYAGEFGHTILYPNGKLCPCGNRGCIEQYASETAILKEYARRRYLPSITLDDFLYAYRSNEPVAMDMMDLFVQYMSIAINNVQNTFNADLIVLNSAFTNYIPDLLQRIQNSLGTMQNRDCRVILSQLQDISGLIGGVRISVENFLEIEHLKIDAATLGTR</sequence>
<dbReference type="GO" id="GO:0003700">
    <property type="term" value="F:DNA-binding transcription factor activity"/>
    <property type="evidence" value="ECO:0007669"/>
    <property type="project" value="InterPro"/>
</dbReference>
<keyword evidence="5" id="KW-0418">Kinase</keyword>
<dbReference type="Proteomes" id="UP000184245">
    <property type="component" value="Unassembled WGS sequence"/>
</dbReference>
<keyword evidence="6" id="KW-1185">Reference proteome</keyword>
<evidence type="ECO:0000256" key="2">
    <source>
        <dbReference type="ARBA" id="ARBA00006479"/>
    </source>
</evidence>
<comment type="function">
    <text evidence="1">Transcriptional repressor of xylose-utilizing enzymes.</text>
</comment>
<keyword evidence="3" id="KW-0119">Carbohydrate metabolism</keyword>
<dbReference type="EMBL" id="FQVI01000029">
    <property type="protein sequence ID" value="SHF44693.1"/>
    <property type="molecule type" value="Genomic_DNA"/>
</dbReference>
<dbReference type="GO" id="GO:0042732">
    <property type="term" value="P:D-xylose metabolic process"/>
    <property type="evidence" value="ECO:0007669"/>
    <property type="project" value="UniProtKB-KW"/>
</dbReference>
<gene>
    <name evidence="5" type="ORF">SAMN02745158_03770</name>
</gene>
<organism evidence="5 6">
    <name type="scientific">Lactonifactor longoviformis DSM 17459</name>
    <dbReference type="NCBI Taxonomy" id="1122155"/>
    <lineage>
        <taxon>Bacteria</taxon>
        <taxon>Bacillati</taxon>
        <taxon>Bacillota</taxon>
        <taxon>Clostridia</taxon>
        <taxon>Eubacteriales</taxon>
        <taxon>Clostridiaceae</taxon>
        <taxon>Lactonifactor</taxon>
    </lineage>
</organism>
<dbReference type="InterPro" id="IPR049874">
    <property type="entry name" value="ROK_cs"/>
</dbReference>
<feature type="domain" description="HTH marR-type" evidence="4">
    <location>
        <begin position="16"/>
        <end position="61"/>
    </location>
</feature>
<reference evidence="5 6" key="1">
    <citation type="submission" date="2016-11" db="EMBL/GenBank/DDBJ databases">
        <authorList>
            <person name="Jaros S."/>
            <person name="Januszkiewicz K."/>
            <person name="Wedrychowicz H."/>
        </authorList>
    </citation>
    <scope>NUCLEOTIDE SEQUENCE [LARGE SCALE GENOMIC DNA]</scope>
    <source>
        <strain evidence="5 6">DSM 17459</strain>
    </source>
</reference>
<dbReference type="PANTHER" id="PTHR18964">
    <property type="entry name" value="ROK (REPRESSOR, ORF, KINASE) FAMILY"/>
    <property type="match status" value="1"/>
</dbReference>
<dbReference type="Pfam" id="PF12802">
    <property type="entry name" value="MarR_2"/>
    <property type="match status" value="1"/>
</dbReference>
<keyword evidence="5" id="KW-0808">Transferase</keyword>
<dbReference type="Gene3D" id="3.30.420.40">
    <property type="match status" value="2"/>
</dbReference>
<comment type="similarity">
    <text evidence="2">Belongs to the ROK (NagC/XylR) family.</text>
</comment>
<keyword evidence="3" id="KW-0859">Xylose metabolism</keyword>
<dbReference type="Pfam" id="PF00480">
    <property type="entry name" value="ROK"/>
    <property type="match status" value="1"/>
</dbReference>
<dbReference type="AlphaFoldDB" id="A0A1M5BQ17"/>
<dbReference type="CDD" id="cd24077">
    <property type="entry name" value="ASKHA_ATPase_ROK_SaXylR-like"/>
    <property type="match status" value="1"/>
</dbReference>
<evidence type="ECO:0000256" key="3">
    <source>
        <dbReference type="ARBA" id="ARBA00022629"/>
    </source>
</evidence>
<proteinExistence type="inferred from homology"/>
<evidence type="ECO:0000313" key="6">
    <source>
        <dbReference type="Proteomes" id="UP000184245"/>
    </source>
</evidence>
<dbReference type="Gene3D" id="1.10.10.10">
    <property type="entry name" value="Winged helix-like DNA-binding domain superfamily/Winged helix DNA-binding domain"/>
    <property type="match status" value="1"/>
</dbReference>
<dbReference type="InterPro" id="IPR043129">
    <property type="entry name" value="ATPase_NBD"/>
</dbReference>
<dbReference type="SUPFAM" id="SSF53067">
    <property type="entry name" value="Actin-like ATPase domain"/>
    <property type="match status" value="2"/>
</dbReference>
<dbReference type="STRING" id="1122155.SAMN02745158_03770"/>
<name>A0A1M5BQ17_9CLOT</name>
<dbReference type="SUPFAM" id="SSF46785">
    <property type="entry name" value="Winged helix' DNA-binding domain"/>
    <property type="match status" value="1"/>
</dbReference>
<dbReference type="InterPro" id="IPR036390">
    <property type="entry name" value="WH_DNA-bd_sf"/>
</dbReference>
<accession>A0A1M5BQ17</accession>
<evidence type="ECO:0000256" key="1">
    <source>
        <dbReference type="ARBA" id="ARBA00002486"/>
    </source>
</evidence>
<evidence type="ECO:0000259" key="4">
    <source>
        <dbReference type="Pfam" id="PF12802"/>
    </source>
</evidence>
<protein>
    <submittedName>
        <fullName evidence="5">Sugar kinase of the NBD/HSP70 family, may contain an N-terminal HTH domain</fullName>
    </submittedName>
</protein>
<dbReference type="InterPro" id="IPR036388">
    <property type="entry name" value="WH-like_DNA-bd_sf"/>
</dbReference>
<dbReference type="InterPro" id="IPR000835">
    <property type="entry name" value="HTH_MarR-typ"/>
</dbReference>
<dbReference type="OrthoDB" id="9796533at2"/>
<dbReference type="GO" id="GO:0016301">
    <property type="term" value="F:kinase activity"/>
    <property type="evidence" value="ECO:0007669"/>
    <property type="project" value="UniProtKB-KW"/>
</dbReference>
<evidence type="ECO:0000313" key="5">
    <source>
        <dbReference type="EMBL" id="SHF44693.1"/>
    </source>
</evidence>
<dbReference type="PANTHER" id="PTHR18964:SF149">
    <property type="entry name" value="BIFUNCTIONAL UDP-N-ACETYLGLUCOSAMINE 2-EPIMERASE_N-ACETYLMANNOSAMINE KINASE"/>
    <property type="match status" value="1"/>
</dbReference>
<dbReference type="PROSITE" id="PS01125">
    <property type="entry name" value="ROK"/>
    <property type="match status" value="1"/>
</dbReference>